<dbReference type="PRINTS" id="PR00412">
    <property type="entry name" value="EPOXHYDRLASE"/>
</dbReference>
<dbReference type="InterPro" id="IPR000639">
    <property type="entry name" value="Epox_hydrolase-like"/>
</dbReference>
<evidence type="ECO:0000259" key="1">
    <source>
        <dbReference type="Pfam" id="PF00561"/>
    </source>
</evidence>
<dbReference type="PANTHER" id="PTHR43798:SF33">
    <property type="entry name" value="HYDROLASE, PUTATIVE (AFU_ORTHOLOGUE AFUA_2G14860)-RELATED"/>
    <property type="match status" value="1"/>
</dbReference>
<dbReference type="InterPro" id="IPR000073">
    <property type="entry name" value="AB_hydrolase_1"/>
</dbReference>
<organism evidence="2 3">
    <name type="scientific">Saccharopolyspora rosea</name>
    <dbReference type="NCBI Taxonomy" id="524884"/>
    <lineage>
        <taxon>Bacteria</taxon>
        <taxon>Bacillati</taxon>
        <taxon>Actinomycetota</taxon>
        <taxon>Actinomycetes</taxon>
        <taxon>Pseudonocardiales</taxon>
        <taxon>Pseudonocardiaceae</taxon>
        <taxon>Saccharopolyspora</taxon>
    </lineage>
</organism>
<protein>
    <submittedName>
        <fullName evidence="2">Alpha/beta fold hydrolase</fullName>
    </submittedName>
</protein>
<dbReference type="SUPFAM" id="SSF53474">
    <property type="entry name" value="alpha/beta-Hydrolases"/>
    <property type="match status" value="1"/>
</dbReference>
<accession>A0ABW3FLB0</accession>
<dbReference type="RefSeq" id="WP_263251164.1">
    <property type="nucleotide sequence ID" value="NZ_BAABLT010000019.1"/>
</dbReference>
<keyword evidence="2" id="KW-0378">Hydrolase</keyword>
<evidence type="ECO:0000313" key="3">
    <source>
        <dbReference type="Proteomes" id="UP001597018"/>
    </source>
</evidence>
<dbReference type="Pfam" id="PF00561">
    <property type="entry name" value="Abhydrolase_1"/>
    <property type="match status" value="1"/>
</dbReference>
<dbReference type="Gene3D" id="3.40.50.1820">
    <property type="entry name" value="alpha/beta hydrolase"/>
    <property type="match status" value="1"/>
</dbReference>
<sequence>MTTTSAAPLRRELTRVPLAVDGIPPLDLTATPPPGHCTVIDTRWGPLRLHARETPGPAPDAPIAVHLHGLAGSATNWTDLSRQLSGRLRSIAVDLPGFGHSEPPPGFDFGRQAHAHVLARYLDGLGAGPVHLTGNSFGGAVAVELAATRPDLVATLTLISPAMPDLRPDPRRLSDARIVPALLPVVGARARRRLAAVTPHERAERLMRLCFAEPDSVPAHRVAEAAEEFREREALPWAGPSLGRTTTALLLSWLVPPSRSLWWRLRQVAAPTLVVWGLADRVVSARKAPRTAATLPRGRLLVLPRTGHVAQMERPRMVARAVLGLVDADSSW</sequence>
<dbReference type="Proteomes" id="UP001597018">
    <property type="component" value="Unassembled WGS sequence"/>
</dbReference>
<proteinExistence type="predicted"/>
<dbReference type="PRINTS" id="PR00111">
    <property type="entry name" value="ABHYDROLASE"/>
</dbReference>
<dbReference type="PANTHER" id="PTHR43798">
    <property type="entry name" value="MONOACYLGLYCEROL LIPASE"/>
    <property type="match status" value="1"/>
</dbReference>
<dbReference type="EMBL" id="JBHTIW010000002">
    <property type="protein sequence ID" value="MFD0919291.1"/>
    <property type="molecule type" value="Genomic_DNA"/>
</dbReference>
<comment type="caution">
    <text evidence="2">The sequence shown here is derived from an EMBL/GenBank/DDBJ whole genome shotgun (WGS) entry which is preliminary data.</text>
</comment>
<dbReference type="GO" id="GO:0016787">
    <property type="term" value="F:hydrolase activity"/>
    <property type="evidence" value="ECO:0007669"/>
    <property type="project" value="UniProtKB-KW"/>
</dbReference>
<keyword evidence="3" id="KW-1185">Reference proteome</keyword>
<evidence type="ECO:0000313" key="2">
    <source>
        <dbReference type="EMBL" id="MFD0919291.1"/>
    </source>
</evidence>
<name>A0ABW3FLB0_9PSEU</name>
<gene>
    <name evidence="2" type="ORF">ACFQ16_06005</name>
</gene>
<dbReference type="InterPro" id="IPR050266">
    <property type="entry name" value="AB_hydrolase_sf"/>
</dbReference>
<reference evidence="3" key="1">
    <citation type="journal article" date="2019" name="Int. J. Syst. Evol. Microbiol.">
        <title>The Global Catalogue of Microorganisms (GCM) 10K type strain sequencing project: providing services to taxonomists for standard genome sequencing and annotation.</title>
        <authorList>
            <consortium name="The Broad Institute Genomics Platform"/>
            <consortium name="The Broad Institute Genome Sequencing Center for Infectious Disease"/>
            <person name="Wu L."/>
            <person name="Ma J."/>
        </authorList>
    </citation>
    <scope>NUCLEOTIDE SEQUENCE [LARGE SCALE GENOMIC DNA]</scope>
    <source>
        <strain evidence="3">CCUG 56401</strain>
    </source>
</reference>
<dbReference type="InterPro" id="IPR029058">
    <property type="entry name" value="AB_hydrolase_fold"/>
</dbReference>
<feature type="domain" description="AB hydrolase-1" evidence="1">
    <location>
        <begin position="67"/>
        <end position="315"/>
    </location>
</feature>